<keyword evidence="3" id="KW-1185">Reference proteome</keyword>
<dbReference type="HOGENOM" id="CLU_2552661_0_0_11"/>
<evidence type="ECO:0000256" key="1">
    <source>
        <dbReference type="SAM" id="MobiDB-lite"/>
    </source>
</evidence>
<feature type="compositionally biased region" description="Polar residues" evidence="1">
    <location>
        <begin position="30"/>
        <end position="43"/>
    </location>
</feature>
<name>A0A075JHW2_9MICO</name>
<evidence type="ECO:0000313" key="2">
    <source>
        <dbReference type="EMBL" id="AIF40867.1"/>
    </source>
</evidence>
<protein>
    <submittedName>
        <fullName evidence="2">Uncharacterized protein</fullName>
    </submittedName>
</protein>
<dbReference type="AlphaFoldDB" id="A0A075JHW2"/>
<sequence length="82" mass="8905">MANSATNRVRSPSPADDPPARATGGAANREGSQPRRSFVMTRQSTRRTDDAGPCLRVTQPRLRYETSPALKAPEVFAHLVEA</sequence>
<accession>A0A075JHW2</accession>
<dbReference type="KEGG" id="dni:HX89_07835"/>
<reference evidence="2 3" key="1">
    <citation type="submission" date="2014-07" db="EMBL/GenBank/DDBJ databases">
        <title>Genome Sequencing of Dermacoccus nishinomiyaensis.</title>
        <authorList>
            <person name="Hong K.W."/>
            <person name="Chan K.G."/>
        </authorList>
    </citation>
    <scope>NUCLEOTIDE SEQUENCE [LARGE SCALE GENOMIC DNA]</scope>
    <source>
        <strain evidence="2 3">M25</strain>
    </source>
</reference>
<feature type="region of interest" description="Disordered" evidence="1">
    <location>
        <begin position="1"/>
        <end position="53"/>
    </location>
</feature>
<evidence type="ECO:0000313" key="3">
    <source>
        <dbReference type="Proteomes" id="UP000027986"/>
    </source>
</evidence>
<dbReference type="EMBL" id="CP008889">
    <property type="protein sequence ID" value="AIF40867.1"/>
    <property type="molecule type" value="Genomic_DNA"/>
</dbReference>
<proteinExistence type="predicted"/>
<organism evidence="2 3">
    <name type="scientific">Dermacoccus nishinomiyaensis</name>
    <dbReference type="NCBI Taxonomy" id="1274"/>
    <lineage>
        <taxon>Bacteria</taxon>
        <taxon>Bacillati</taxon>
        <taxon>Actinomycetota</taxon>
        <taxon>Actinomycetes</taxon>
        <taxon>Micrococcales</taxon>
        <taxon>Dermacoccaceae</taxon>
        <taxon>Dermacoccus</taxon>
    </lineage>
</organism>
<dbReference type="Proteomes" id="UP000027986">
    <property type="component" value="Chromosome"/>
</dbReference>
<gene>
    <name evidence="2" type="ORF">HX89_07835</name>
</gene>